<evidence type="ECO:0000256" key="1">
    <source>
        <dbReference type="SAM" id="MobiDB-lite"/>
    </source>
</evidence>
<name>A0AAE0VLU1_9BIVA</name>
<keyword evidence="3" id="KW-1185">Reference proteome</keyword>
<organism evidence="2 3">
    <name type="scientific">Potamilus streckersoni</name>
    <dbReference type="NCBI Taxonomy" id="2493646"/>
    <lineage>
        <taxon>Eukaryota</taxon>
        <taxon>Metazoa</taxon>
        <taxon>Spiralia</taxon>
        <taxon>Lophotrochozoa</taxon>
        <taxon>Mollusca</taxon>
        <taxon>Bivalvia</taxon>
        <taxon>Autobranchia</taxon>
        <taxon>Heteroconchia</taxon>
        <taxon>Palaeoheterodonta</taxon>
        <taxon>Unionida</taxon>
        <taxon>Unionoidea</taxon>
        <taxon>Unionidae</taxon>
        <taxon>Ambleminae</taxon>
        <taxon>Lampsilini</taxon>
        <taxon>Potamilus</taxon>
    </lineage>
</organism>
<feature type="region of interest" description="Disordered" evidence="1">
    <location>
        <begin position="1"/>
        <end position="109"/>
    </location>
</feature>
<comment type="caution">
    <text evidence="2">The sequence shown here is derived from an EMBL/GenBank/DDBJ whole genome shotgun (WGS) entry which is preliminary data.</text>
</comment>
<dbReference type="EMBL" id="JAEAOA010000163">
    <property type="protein sequence ID" value="KAK3582659.1"/>
    <property type="molecule type" value="Genomic_DNA"/>
</dbReference>
<dbReference type="AlphaFoldDB" id="A0AAE0VLU1"/>
<reference evidence="2" key="1">
    <citation type="journal article" date="2021" name="Genome Biol. Evol.">
        <title>A High-Quality Reference Genome for a Parasitic Bivalve with Doubly Uniparental Inheritance (Bivalvia: Unionida).</title>
        <authorList>
            <person name="Smith C.H."/>
        </authorList>
    </citation>
    <scope>NUCLEOTIDE SEQUENCE</scope>
    <source>
        <strain evidence="2">CHS0354</strain>
    </source>
</reference>
<protein>
    <submittedName>
        <fullName evidence="2">Uncharacterized protein</fullName>
    </submittedName>
</protein>
<feature type="compositionally biased region" description="Polar residues" evidence="1">
    <location>
        <begin position="13"/>
        <end position="29"/>
    </location>
</feature>
<evidence type="ECO:0000313" key="2">
    <source>
        <dbReference type="EMBL" id="KAK3582659.1"/>
    </source>
</evidence>
<evidence type="ECO:0000313" key="3">
    <source>
        <dbReference type="Proteomes" id="UP001195483"/>
    </source>
</evidence>
<feature type="non-terminal residue" evidence="2">
    <location>
        <position position="109"/>
    </location>
</feature>
<feature type="compositionally biased region" description="Basic and acidic residues" evidence="1">
    <location>
        <begin position="1"/>
        <end position="10"/>
    </location>
</feature>
<sequence length="109" mass="12575">MQQRGNEKFGGKTSKNQKVSSDRSLSPKNDTMRLGPNHHPRPENDKERLRNGPFHYLTNLNPHSRFHDRGIMKRLQFQSRSHTSMPKAEARTRSILVSRNDAPELMQGA</sequence>
<proteinExistence type="predicted"/>
<dbReference type="Proteomes" id="UP001195483">
    <property type="component" value="Unassembled WGS sequence"/>
</dbReference>
<reference evidence="2" key="3">
    <citation type="submission" date="2023-05" db="EMBL/GenBank/DDBJ databases">
        <authorList>
            <person name="Smith C.H."/>
        </authorList>
    </citation>
    <scope>NUCLEOTIDE SEQUENCE</scope>
    <source>
        <strain evidence="2">CHS0354</strain>
        <tissue evidence="2">Mantle</tissue>
    </source>
</reference>
<accession>A0AAE0VLU1</accession>
<gene>
    <name evidence="2" type="ORF">CHS0354_001710</name>
</gene>
<feature type="compositionally biased region" description="Basic and acidic residues" evidence="1">
    <location>
        <begin position="40"/>
        <end position="50"/>
    </location>
</feature>
<reference evidence="2" key="2">
    <citation type="journal article" date="2021" name="Genome Biol. Evol.">
        <title>Developing a high-quality reference genome for a parasitic bivalve with doubly uniparental inheritance (Bivalvia: Unionida).</title>
        <authorList>
            <person name="Smith C.H."/>
        </authorList>
    </citation>
    <scope>NUCLEOTIDE SEQUENCE</scope>
    <source>
        <strain evidence="2">CHS0354</strain>
        <tissue evidence="2">Mantle</tissue>
    </source>
</reference>